<dbReference type="SUPFAM" id="SSF53756">
    <property type="entry name" value="UDP-Glycosyltransferase/glycogen phosphorylase"/>
    <property type="match status" value="1"/>
</dbReference>
<dbReference type="GO" id="GO:0009103">
    <property type="term" value="P:lipopolysaccharide biosynthetic process"/>
    <property type="evidence" value="ECO:0007669"/>
    <property type="project" value="TreeGrafter"/>
</dbReference>
<dbReference type="AlphaFoldDB" id="A0A2T0WT75"/>
<dbReference type="GO" id="GO:0016757">
    <property type="term" value="F:glycosyltransferase activity"/>
    <property type="evidence" value="ECO:0007669"/>
    <property type="project" value="InterPro"/>
</dbReference>
<reference evidence="4 5" key="1">
    <citation type="submission" date="2018-03" db="EMBL/GenBank/DDBJ databases">
        <title>Genomic Encyclopedia of Archaeal and Bacterial Type Strains, Phase II (KMG-II): from individual species to whole genera.</title>
        <authorList>
            <person name="Goeker M."/>
        </authorList>
    </citation>
    <scope>NUCLEOTIDE SEQUENCE [LARGE SCALE GENOMIC DNA]</scope>
    <source>
        <strain evidence="4 5">DSM 27929</strain>
    </source>
</reference>
<evidence type="ECO:0000259" key="3">
    <source>
        <dbReference type="Pfam" id="PF13439"/>
    </source>
</evidence>
<dbReference type="OrthoDB" id="9801609at2"/>
<name>A0A2T0WT75_9BACT</name>
<dbReference type="Proteomes" id="UP000238157">
    <property type="component" value="Unassembled WGS sequence"/>
</dbReference>
<dbReference type="Gene3D" id="3.40.50.2000">
    <property type="entry name" value="Glycogen Phosphorylase B"/>
    <property type="match status" value="2"/>
</dbReference>
<sequence>MKEKKRVLVDFFYLNTALTGIKTYMLEFSKAVEENPQAHIDWIFTHDPAKQSEKTFFRGNVPKWRKLWYHIYYFLWKQVILPLKVRTEKADTLICFDFVAPATPLHCKKLTVVHDAFFWQMPENYNARWREYFIKMIHKGLKGDSIVITTSEYSKKALLQYSGIGNPIEVIYQCPKLLPKSDSDEALKTFGLQSGKYLLHVGSFDKRKLLPVLVEAYAEVLSQGVEDIALVLVGERGLSKALDDYDKVYDLVHEKKLEQRVKLTGFLPDKEVKTLYDHAFAYVFPSSNEGFGIPVIEAMRAGIPVIISDQAALQEIAGDAAVIHQTGNVSDLAAKIRLVVDDPLLKKRLEEKGSERWKFFSREAFMDSFIQILK</sequence>
<gene>
    <name evidence="4" type="ORF">CLW00_102356</name>
</gene>
<protein>
    <submittedName>
        <fullName evidence="4">Glycosyltransferase involved in cell wall biosynthesis</fullName>
    </submittedName>
</protein>
<feature type="domain" description="Glycosyl transferase family 1" evidence="2">
    <location>
        <begin position="194"/>
        <end position="355"/>
    </location>
</feature>
<evidence type="ECO:0000256" key="1">
    <source>
        <dbReference type="ARBA" id="ARBA00022679"/>
    </source>
</evidence>
<accession>A0A2T0WT75</accession>
<comment type="caution">
    <text evidence="4">The sequence shown here is derived from an EMBL/GenBank/DDBJ whole genome shotgun (WGS) entry which is preliminary data.</text>
</comment>
<feature type="domain" description="Glycosyltransferase subfamily 4-like N-terminal" evidence="3">
    <location>
        <begin position="20"/>
        <end position="172"/>
    </location>
</feature>
<proteinExistence type="predicted"/>
<dbReference type="CDD" id="cd03809">
    <property type="entry name" value="GT4_MtfB-like"/>
    <property type="match status" value="1"/>
</dbReference>
<dbReference type="RefSeq" id="WP_106132555.1">
    <property type="nucleotide sequence ID" value="NZ_PVTR01000002.1"/>
</dbReference>
<keyword evidence="5" id="KW-1185">Reference proteome</keyword>
<dbReference type="InterPro" id="IPR028098">
    <property type="entry name" value="Glyco_trans_4-like_N"/>
</dbReference>
<keyword evidence="1 4" id="KW-0808">Transferase</keyword>
<dbReference type="PANTHER" id="PTHR46401:SF2">
    <property type="entry name" value="GLYCOSYLTRANSFERASE WBBK-RELATED"/>
    <property type="match status" value="1"/>
</dbReference>
<dbReference type="InterPro" id="IPR001296">
    <property type="entry name" value="Glyco_trans_1"/>
</dbReference>
<evidence type="ECO:0000259" key="2">
    <source>
        <dbReference type="Pfam" id="PF00534"/>
    </source>
</evidence>
<dbReference type="Pfam" id="PF13439">
    <property type="entry name" value="Glyco_transf_4"/>
    <property type="match status" value="1"/>
</dbReference>
<evidence type="ECO:0000313" key="5">
    <source>
        <dbReference type="Proteomes" id="UP000238157"/>
    </source>
</evidence>
<organism evidence="4 5">
    <name type="scientific">Mongoliibacter ruber</name>
    <dbReference type="NCBI Taxonomy" id="1750599"/>
    <lineage>
        <taxon>Bacteria</taxon>
        <taxon>Pseudomonadati</taxon>
        <taxon>Bacteroidota</taxon>
        <taxon>Cytophagia</taxon>
        <taxon>Cytophagales</taxon>
        <taxon>Cyclobacteriaceae</taxon>
        <taxon>Mongoliibacter</taxon>
    </lineage>
</organism>
<dbReference type="Pfam" id="PF00534">
    <property type="entry name" value="Glycos_transf_1"/>
    <property type="match status" value="1"/>
</dbReference>
<evidence type="ECO:0000313" key="4">
    <source>
        <dbReference type="EMBL" id="PRY89880.1"/>
    </source>
</evidence>
<dbReference type="PANTHER" id="PTHR46401">
    <property type="entry name" value="GLYCOSYLTRANSFERASE WBBK-RELATED"/>
    <property type="match status" value="1"/>
</dbReference>
<dbReference type="EMBL" id="PVTR01000002">
    <property type="protein sequence ID" value="PRY89880.1"/>
    <property type="molecule type" value="Genomic_DNA"/>
</dbReference>